<dbReference type="PROSITE" id="PS00018">
    <property type="entry name" value="EF_HAND_1"/>
    <property type="match status" value="1"/>
</dbReference>
<dbReference type="Proteomes" id="UP001162164">
    <property type="component" value="Unassembled WGS sequence"/>
</dbReference>
<name>A0ABQ9JXA1_9CUCU</name>
<evidence type="ECO:0008006" key="4">
    <source>
        <dbReference type="Google" id="ProtNLM"/>
    </source>
</evidence>
<evidence type="ECO:0000313" key="2">
    <source>
        <dbReference type="EMBL" id="KAJ8982693.1"/>
    </source>
</evidence>
<feature type="region of interest" description="Disordered" evidence="1">
    <location>
        <begin position="1"/>
        <end position="29"/>
    </location>
</feature>
<organism evidence="2 3">
    <name type="scientific">Molorchus minor</name>
    <dbReference type="NCBI Taxonomy" id="1323400"/>
    <lineage>
        <taxon>Eukaryota</taxon>
        <taxon>Metazoa</taxon>
        <taxon>Ecdysozoa</taxon>
        <taxon>Arthropoda</taxon>
        <taxon>Hexapoda</taxon>
        <taxon>Insecta</taxon>
        <taxon>Pterygota</taxon>
        <taxon>Neoptera</taxon>
        <taxon>Endopterygota</taxon>
        <taxon>Coleoptera</taxon>
        <taxon>Polyphaga</taxon>
        <taxon>Cucujiformia</taxon>
        <taxon>Chrysomeloidea</taxon>
        <taxon>Cerambycidae</taxon>
        <taxon>Lamiinae</taxon>
        <taxon>Monochamini</taxon>
        <taxon>Molorchus</taxon>
    </lineage>
</organism>
<sequence>MAVLLGQTEAPASTSTSEEPSYLENEIEDSVDDKNDLYYDKEDCSMQAYEVMKDNLLLYNHARLMSQDNHSKDYLVSIMFSHYDRNNNGNLDATELNENQLGLERDKLGYPLLCNNYQNVR</sequence>
<protein>
    <recommendedName>
        <fullName evidence="4">EF-hand domain-containing protein</fullName>
    </recommendedName>
</protein>
<feature type="compositionally biased region" description="Polar residues" evidence="1">
    <location>
        <begin position="10"/>
        <end position="19"/>
    </location>
</feature>
<dbReference type="EMBL" id="JAPWTJ010000112">
    <property type="protein sequence ID" value="KAJ8982693.1"/>
    <property type="molecule type" value="Genomic_DNA"/>
</dbReference>
<dbReference type="InterPro" id="IPR018247">
    <property type="entry name" value="EF_Hand_1_Ca_BS"/>
</dbReference>
<evidence type="ECO:0000256" key="1">
    <source>
        <dbReference type="SAM" id="MobiDB-lite"/>
    </source>
</evidence>
<accession>A0ABQ9JXA1</accession>
<gene>
    <name evidence="2" type="ORF">NQ317_013165</name>
</gene>
<comment type="caution">
    <text evidence="2">The sequence shown here is derived from an EMBL/GenBank/DDBJ whole genome shotgun (WGS) entry which is preliminary data.</text>
</comment>
<reference evidence="2" key="1">
    <citation type="journal article" date="2023" name="Insect Mol. Biol.">
        <title>Genome sequencing provides insights into the evolution of gene families encoding plant cell wall-degrading enzymes in longhorned beetles.</title>
        <authorList>
            <person name="Shin N.R."/>
            <person name="Okamura Y."/>
            <person name="Kirsch R."/>
            <person name="Pauchet Y."/>
        </authorList>
    </citation>
    <scope>NUCLEOTIDE SEQUENCE</scope>
    <source>
        <strain evidence="2">MMC_N1</strain>
    </source>
</reference>
<evidence type="ECO:0000313" key="3">
    <source>
        <dbReference type="Proteomes" id="UP001162164"/>
    </source>
</evidence>
<keyword evidence="3" id="KW-1185">Reference proteome</keyword>
<proteinExistence type="predicted"/>